<evidence type="ECO:0000313" key="2">
    <source>
        <dbReference type="EMBL" id="GIY02434.1"/>
    </source>
</evidence>
<keyword evidence="3" id="KW-1185">Reference proteome</keyword>
<feature type="compositionally biased region" description="Basic and acidic residues" evidence="1">
    <location>
        <begin position="252"/>
        <end position="264"/>
    </location>
</feature>
<evidence type="ECO:0000313" key="3">
    <source>
        <dbReference type="Proteomes" id="UP001054945"/>
    </source>
</evidence>
<comment type="caution">
    <text evidence="2">The sequence shown here is derived from an EMBL/GenBank/DDBJ whole genome shotgun (WGS) entry which is preliminary data.</text>
</comment>
<evidence type="ECO:0000256" key="1">
    <source>
        <dbReference type="SAM" id="MobiDB-lite"/>
    </source>
</evidence>
<dbReference type="PANTHER" id="PTHR34141:SF1">
    <property type="match status" value="1"/>
</dbReference>
<dbReference type="Proteomes" id="UP001054945">
    <property type="component" value="Unassembled WGS sequence"/>
</dbReference>
<sequence>MHPPRDSARSSLVERPAASICVSSNYFLWALSLQDSAFTRGAHQFLHHAFEPRWFTASDAKARCTQQVSPAQVRRLHFCRVFGKLALGDTSGLEDEFLHFDIQSTGQKSHCVNTGHRPSQCFVLIRQSDSLTEAFHGKAPTLVRAEPDRVAPASLAQSRCSATPASDPSPTGPVLRANPCPEVTDRTCRLPLPTLFYRLEAVHLGDLLRIWVRTGTKITPSPSDLQGPTEAHRTPQEPRCFYENSVPISGRADSRDTNSYKEKTTLPRVFRRRLRVRLRYRTRARGLSLRVRVGEY</sequence>
<organism evidence="2 3">
    <name type="scientific">Caerostris extrusa</name>
    <name type="common">Bark spider</name>
    <name type="synonym">Caerostris bankana</name>
    <dbReference type="NCBI Taxonomy" id="172846"/>
    <lineage>
        <taxon>Eukaryota</taxon>
        <taxon>Metazoa</taxon>
        <taxon>Ecdysozoa</taxon>
        <taxon>Arthropoda</taxon>
        <taxon>Chelicerata</taxon>
        <taxon>Arachnida</taxon>
        <taxon>Araneae</taxon>
        <taxon>Araneomorphae</taxon>
        <taxon>Entelegynae</taxon>
        <taxon>Araneoidea</taxon>
        <taxon>Araneidae</taxon>
        <taxon>Caerostris</taxon>
    </lineage>
</organism>
<dbReference type="AlphaFoldDB" id="A0AAV4PZE4"/>
<dbReference type="PANTHER" id="PTHR34141">
    <property type="match status" value="1"/>
</dbReference>
<feature type="region of interest" description="Disordered" evidence="1">
    <location>
        <begin position="154"/>
        <end position="178"/>
    </location>
</feature>
<dbReference type="EMBL" id="BPLR01005446">
    <property type="protein sequence ID" value="GIY02434.1"/>
    <property type="molecule type" value="Genomic_DNA"/>
</dbReference>
<gene>
    <name evidence="2" type="ORF">CEXT_300591</name>
</gene>
<accession>A0AAV4PZE4</accession>
<protein>
    <submittedName>
        <fullName evidence="2">Uncharacterized protein</fullName>
    </submittedName>
</protein>
<name>A0AAV4PZE4_CAEEX</name>
<reference evidence="2 3" key="1">
    <citation type="submission" date="2021-06" db="EMBL/GenBank/DDBJ databases">
        <title>Caerostris extrusa draft genome.</title>
        <authorList>
            <person name="Kono N."/>
            <person name="Arakawa K."/>
        </authorList>
    </citation>
    <scope>NUCLEOTIDE SEQUENCE [LARGE SCALE GENOMIC DNA]</scope>
</reference>
<feature type="region of interest" description="Disordered" evidence="1">
    <location>
        <begin position="244"/>
        <end position="264"/>
    </location>
</feature>
<feature type="compositionally biased region" description="Polar residues" evidence="1">
    <location>
        <begin position="155"/>
        <end position="169"/>
    </location>
</feature>
<proteinExistence type="predicted"/>